<feature type="non-terminal residue" evidence="1">
    <location>
        <position position="1"/>
    </location>
</feature>
<feature type="non-terminal residue" evidence="1">
    <location>
        <position position="118"/>
    </location>
</feature>
<reference evidence="1" key="1">
    <citation type="submission" date="2015-04" db="EMBL/GenBank/DDBJ databases">
        <title>The genome sequence of the plant pathogenic Rhizarian Plasmodiophora brassicae reveals insights in its biotrophic life cycle and the origin of chitin synthesis.</title>
        <authorList>
            <person name="Schwelm A."/>
            <person name="Fogelqvist J."/>
            <person name="Knaust A."/>
            <person name="Julke S."/>
            <person name="Lilja T."/>
            <person name="Dhandapani V."/>
            <person name="Bonilla-Rosso G."/>
            <person name="Karlsson M."/>
            <person name="Shevchenko A."/>
            <person name="Choi S.R."/>
            <person name="Kim H.G."/>
            <person name="Park J.Y."/>
            <person name="Lim Y.P."/>
            <person name="Ludwig-Muller J."/>
            <person name="Dixelius C."/>
        </authorList>
    </citation>
    <scope>NUCLEOTIDE SEQUENCE</scope>
    <source>
        <tissue evidence="1">Potato root galls</tissue>
    </source>
</reference>
<evidence type="ECO:0000313" key="1">
    <source>
        <dbReference type="EMBL" id="CRZ02198.1"/>
    </source>
</evidence>
<sequence length="118" mass="12834">TILSGLCFIPDRVKQIVDLGAINVFLLELQATSDCGNCSTPAACRHTLAIRGLARLLQFSWPAQVQFRQCSGFRYIKGTNPCCPNIVSANLSLVSALLRSTSRSDDAVNHLVYAHSLL</sequence>
<proteinExistence type="predicted"/>
<accession>A0A0H5QJM0</accession>
<dbReference type="EMBL" id="HACM01001756">
    <property type="protein sequence ID" value="CRZ02198.1"/>
    <property type="molecule type" value="Transcribed_RNA"/>
</dbReference>
<organism evidence="1">
    <name type="scientific">Spongospora subterranea</name>
    <dbReference type="NCBI Taxonomy" id="70186"/>
    <lineage>
        <taxon>Eukaryota</taxon>
        <taxon>Sar</taxon>
        <taxon>Rhizaria</taxon>
        <taxon>Endomyxa</taxon>
        <taxon>Phytomyxea</taxon>
        <taxon>Plasmodiophorida</taxon>
        <taxon>Plasmodiophoridae</taxon>
        <taxon>Spongospora</taxon>
    </lineage>
</organism>
<name>A0A0H5QJM0_9EUKA</name>
<dbReference type="AlphaFoldDB" id="A0A0H5QJM0"/>
<protein>
    <submittedName>
        <fullName evidence="1">Uncharacterized protein</fullName>
    </submittedName>
</protein>